<name>A0ABY7ERI3_MYAAR</name>
<evidence type="ECO:0000256" key="2">
    <source>
        <dbReference type="SAM" id="Coils"/>
    </source>
</evidence>
<evidence type="ECO:0000259" key="3">
    <source>
        <dbReference type="PROSITE" id="PS50119"/>
    </source>
</evidence>
<keyword evidence="1" id="KW-0863">Zinc-finger</keyword>
<evidence type="ECO:0000256" key="1">
    <source>
        <dbReference type="PROSITE-ProRule" id="PRU00024"/>
    </source>
</evidence>
<feature type="coiled-coil region" evidence="2">
    <location>
        <begin position="157"/>
        <end position="214"/>
    </location>
</feature>
<sequence>MALRRLSSDKMASDQTHDFICSTCNEDGLNIEAKYVCKECRTCYCDNCVLHHNKLFRTHSVLGRQDVSKWVGYAGLNPIEMCDKHDGKKLELLCEDHDELACNICVSVTHRMCQSIKHIPDLANGLKNQTDYKRMPIDLQTMNSRLQEFITKQKQNKQSIQENGKKILEEIRSLRKKMNEKFDELEKRTNDKVNDQLDKERNNLQEDINKCTQNKKKMEYYEATIQSKQDNNTSYIAFKKGKDKMREAESLLQQLSSRPHATLSFQADTRIDQFLSGLQTLGKIINTSSREIPVKSDFYNPNYFHTGNIRCEPVVYNGVFYK</sequence>
<keyword evidence="1" id="KW-0479">Metal-binding</keyword>
<gene>
    <name evidence="4" type="ORF">MAR_025742</name>
</gene>
<evidence type="ECO:0000313" key="4">
    <source>
        <dbReference type="EMBL" id="WAR11562.1"/>
    </source>
</evidence>
<feature type="domain" description="B box-type" evidence="3">
    <location>
        <begin position="77"/>
        <end position="121"/>
    </location>
</feature>
<keyword evidence="1" id="KW-0862">Zinc</keyword>
<dbReference type="PROSITE" id="PS50119">
    <property type="entry name" value="ZF_BBOX"/>
    <property type="match status" value="2"/>
</dbReference>
<protein>
    <recommendedName>
        <fullName evidence="3">B box-type domain-containing protein</fullName>
    </recommendedName>
</protein>
<evidence type="ECO:0000313" key="5">
    <source>
        <dbReference type="Proteomes" id="UP001164746"/>
    </source>
</evidence>
<dbReference type="CDD" id="cd19757">
    <property type="entry name" value="Bbox1"/>
    <property type="match status" value="1"/>
</dbReference>
<dbReference type="SMART" id="SM00336">
    <property type="entry name" value="BBOX"/>
    <property type="match status" value="2"/>
</dbReference>
<dbReference type="Proteomes" id="UP001164746">
    <property type="component" value="Chromosome 8"/>
</dbReference>
<accession>A0ABY7ERI3</accession>
<keyword evidence="5" id="KW-1185">Reference proteome</keyword>
<feature type="domain" description="B box-type" evidence="3">
    <location>
        <begin position="16"/>
        <end position="64"/>
    </location>
</feature>
<organism evidence="4 5">
    <name type="scientific">Mya arenaria</name>
    <name type="common">Soft-shell clam</name>
    <dbReference type="NCBI Taxonomy" id="6604"/>
    <lineage>
        <taxon>Eukaryota</taxon>
        <taxon>Metazoa</taxon>
        <taxon>Spiralia</taxon>
        <taxon>Lophotrochozoa</taxon>
        <taxon>Mollusca</taxon>
        <taxon>Bivalvia</taxon>
        <taxon>Autobranchia</taxon>
        <taxon>Heteroconchia</taxon>
        <taxon>Euheterodonta</taxon>
        <taxon>Imparidentia</taxon>
        <taxon>Neoheterodontei</taxon>
        <taxon>Myida</taxon>
        <taxon>Myoidea</taxon>
        <taxon>Myidae</taxon>
        <taxon>Mya</taxon>
    </lineage>
</organism>
<dbReference type="SUPFAM" id="SSF57845">
    <property type="entry name" value="B-box zinc-binding domain"/>
    <property type="match status" value="1"/>
</dbReference>
<dbReference type="CDD" id="cd19756">
    <property type="entry name" value="Bbox2"/>
    <property type="match status" value="1"/>
</dbReference>
<dbReference type="InterPro" id="IPR047153">
    <property type="entry name" value="TRIM45/56/19-like"/>
</dbReference>
<dbReference type="InterPro" id="IPR000315">
    <property type="entry name" value="Znf_B-box"/>
</dbReference>
<dbReference type="Gene3D" id="3.30.160.60">
    <property type="entry name" value="Classic Zinc Finger"/>
    <property type="match status" value="1"/>
</dbReference>
<reference evidence="4" key="1">
    <citation type="submission" date="2022-11" db="EMBL/GenBank/DDBJ databases">
        <title>Centuries of genome instability and evolution in soft-shell clam transmissible cancer (bioRxiv).</title>
        <authorList>
            <person name="Hart S.F.M."/>
            <person name="Yonemitsu M.A."/>
            <person name="Giersch R.M."/>
            <person name="Beal B.F."/>
            <person name="Arriagada G."/>
            <person name="Davis B.W."/>
            <person name="Ostrander E.A."/>
            <person name="Goff S.P."/>
            <person name="Metzger M.J."/>
        </authorList>
    </citation>
    <scope>NUCLEOTIDE SEQUENCE</scope>
    <source>
        <strain evidence="4">MELC-2E11</strain>
        <tissue evidence="4">Siphon/mantle</tissue>
    </source>
</reference>
<keyword evidence="2" id="KW-0175">Coiled coil</keyword>
<dbReference type="EMBL" id="CP111019">
    <property type="protein sequence ID" value="WAR11562.1"/>
    <property type="molecule type" value="Genomic_DNA"/>
</dbReference>
<dbReference type="PANTHER" id="PTHR25462:SF296">
    <property type="entry name" value="MEIOTIC P26, ISOFORM F"/>
    <property type="match status" value="1"/>
</dbReference>
<dbReference type="PANTHER" id="PTHR25462">
    <property type="entry name" value="BONUS, ISOFORM C-RELATED"/>
    <property type="match status" value="1"/>
</dbReference>
<proteinExistence type="predicted"/>